<feature type="transmembrane region" description="Helical" evidence="3">
    <location>
        <begin position="7"/>
        <end position="33"/>
    </location>
</feature>
<proteinExistence type="inferred from homology"/>
<dbReference type="PANTHER" id="PTHR30576:SF20">
    <property type="entry name" value="QUINOVOSAMINEPHOSPHOTRANSFERAE-RELATED"/>
    <property type="match status" value="1"/>
</dbReference>
<comment type="caution">
    <text evidence="5">The sequence shown here is derived from an EMBL/GenBank/DDBJ whole genome shotgun (WGS) entry which is preliminary data.</text>
</comment>
<evidence type="ECO:0000313" key="6">
    <source>
        <dbReference type="Proteomes" id="UP001597474"/>
    </source>
</evidence>
<dbReference type="PANTHER" id="PTHR30576">
    <property type="entry name" value="COLANIC BIOSYNTHESIS UDP-GLUCOSE LIPID CARRIER TRANSFERASE"/>
    <property type="match status" value="1"/>
</dbReference>
<dbReference type="Pfam" id="PF02397">
    <property type="entry name" value="Bac_transf"/>
    <property type="match status" value="1"/>
</dbReference>
<keyword evidence="3" id="KW-1133">Transmembrane helix</keyword>
<organism evidence="5 6">
    <name type="scientific">Sulfitobacter aestuarii</name>
    <dbReference type="NCBI Taxonomy" id="2161676"/>
    <lineage>
        <taxon>Bacteria</taxon>
        <taxon>Pseudomonadati</taxon>
        <taxon>Pseudomonadota</taxon>
        <taxon>Alphaproteobacteria</taxon>
        <taxon>Rhodobacterales</taxon>
        <taxon>Roseobacteraceae</taxon>
        <taxon>Sulfitobacter</taxon>
    </lineage>
</organism>
<keyword evidence="2" id="KW-0270">Exopolysaccharide synthesis</keyword>
<evidence type="ECO:0000259" key="4">
    <source>
        <dbReference type="Pfam" id="PF02397"/>
    </source>
</evidence>
<keyword evidence="3" id="KW-0472">Membrane</keyword>
<dbReference type="RefSeq" id="WP_386370910.1">
    <property type="nucleotide sequence ID" value="NZ_JBHUMP010000001.1"/>
</dbReference>
<keyword evidence="6" id="KW-1185">Reference proteome</keyword>
<gene>
    <name evidence="5" type="ORF">ACFSUD_01885</name>
</gene>
<reference evidence="6" key="1">
    <citation type="journal article" date="2019" name="Int. J. Syst. Evol. Microbiol.">
        <title>The Global Catalogue of Microorganisms (GCM) 10K type strain sequencing project: providing services to taxonomists for standard genome sequencing and annotation.</title>
        <authorList>
            <consortium name="The Broad Institute Genomics Platform"/>
            <consortium name="The Broad Institute Genome Sequencing Center for Infectious Disease"/>
            <person name="Wu L."/>
            <person name="Ma J."/>
        </authorList>
    </citation>
    <scope>NUCLEOTIDE SEQUENCE [LARGE SCALE GENOMIC DNA]</scope>
    <source>
        <strain evidence="6">TISTR 2562</strain>
    </source>
</reference>
<evidence type="ECO:0000256" key="2">
    <source>
        <dbReference type="ARBA" id="ARBA00023169"/>
    </source>
</evidence>
<dbReference type="InterPro" id="IPR003362">
    <property type="entry name" value="Bact_transf"/>
</dbReference>
<keyword evidence="3" id="KW-0812">Transmembrane</keyword>
<keyword evidence="5" id="KW-0808">Transferase</keyword>
<protein>
    <submittedName>
        <fullName evidence="5">Sugar transferase</fullName>
    </submittedName>
</protein>
<comment type="similarity">
    <text evidence="1">Belongs to the bacterial sugar transferase family.</text>
</comment>
<sequence length="219" mass="26036">MTWRKRIFDLFFTSLLVVILGPILIGLLIWLYFKEGRPLFYVAERMKGPDQPFNLWKLRTMRIVDEDQGVSGGNKATRITKTGAWLRAKRLDEFPQLWNLLRGDLSFVGPRPPLREYVERYPNIYREVLKSRPGVTGLATIRFHKHEERLLSRCATPEETDDIYCRVCIPRKARLDLIYQRHQSTCYDFDLVFQTIGNLFRGRNARRDRRKVTKIPRHR</sequence>
<feature type="domain" description="Bacterial sugar transferase" evidence="4">
    <location>
        <begin position="5"/>
        <end position="200"/>
    </location>
</feature>
<evidence type="ECO:0000256" key="3">
    <source>
        <dbReference type="SAM" id="Phobius"/>
    </source>
</evidence>
<dbReference type="GO" id="GO:0016740">
    <property type="term" value="F:transferase activity"/>
    <property type="evidence" value="ECO:0007669"/>
    <property type="project" value="UniProtKB-KW"/>
</dbReference>
<name>A0ABW5TXY8_9RHOB</name>
<evidence type="ECO:0000313" key="5">
    <source>
        <dbReference type="EMBL" id="MFD2738310.1"/>
    </source>
</evidence>
<evidence type="ECO:0000256" key="1">
    <source>
        <dbReference type="ARBA" id="ARBA00006464"/>
    </source>
</evidence>
<dbReference type="Proteomes" id="UP001597474">
    <property type="component" value="Unassembled WGS sequence"/>
</dbReference>
<dbReference type="EMBL" id="JBHUMP010000001">
    <property type="protein sequence ID" value="MFD2738310.1"/>
    <property type="molecule type" value="Genomic_DNA"/>
</dbReference>
<accession>A0ABW5TXY8</accession>